<accession>A0ABS0ES59</accession>
<name>A0ABS0ES59_9BURK</name>
<sequence>MKITTLFVATIGFLASSAQAADWKLAGVSDSSYAYVDVSSIVTMKSNRKAWVMWSDIDPEGRPSSGATPASRSSKVLGHYNCAERSTAMAQRISYAGLLGEGETLHSAKYPLTPSSFAEVVPESMGELVFNYVCSRKFK</sequence>
<gene>
    <name evidence="3" type="ORF">IXC47_08330</name>
</gene>
<proteinExistence type="predicted"/>
<feature type="signal peptide" evidence="1">
    <location>
        <begin position="1"/>
        <end position="20"/>
    </location>
</feature>
<feature type="chain" id="PRO_5045873435" description="Surface-adhesin protein E-like domain-containing protein" evidence="1">
    <location>
        <begin position="21"/>
        <end position="139"/>
    </location>
</feature>
<dbReference type="Proteomes" id="UP000657372">
    <property type="component" value="Unassembled WGS sequence"/>
</dbReference>
<evidence type="ECO:0000313" key="3">
    <source>
        <dbReference type="EMBL" id="MBF8177684.1"/>
    </source>
</evidence>
<comment type="caution">
    <text evidence="3">The sequence shown here is derived from an EMBL/GenBank/DDBJ whole genome shotgun (WGS) entry which is preliminary data.</text>
</comment>
<dbReference type="RefSeq" id="WP_195875276.1">
    <property type="nucleotide sequence ID" value="NZ_JADOEL010000005.1"/>
</dbReference>
<reference evidence="3 4" key="1">
    <citation type="submission" date="2020-11" db="EMBL/GenBank/DDBJ databases">
        <title>WGS of Herminiimonas contaminans strain Marseille-Q4544 isolated from planarians Schmidtea mediterranea.</title>
        <authorList>
            <person name="Kangale L."/>
        </authorList>
    </citation>
    <scope>NUCLEOTIDE SEQUENCE [LARGE SCALE GENOMIC DNA]</scope>
    <source>
        <strain evidence="3 4">Marseille-Q4544</strain>
    </source>
</reference>
<dbReference type="Pfam" id="PF16747">
    <property type="entry name" value="Adhesin_E"/>
    <property type="match status" value="1"/>
</dbReference>
<feature type="domain" description="Surface-adhesin protein E-like" evidence="2">
    <location>
        <begin position="23"/>
        <end position="135"/>
    </location>
</feature>
<keyword evidence="4" id="KW-1185">Reference proteome</keyword>
<dbReference type="InterPro" id="IPR031939">
    <property type="entry name" value="Adhesin_E-like"/>
</dbReference>
<evidence type="ECO:0000256" key="1">
    <source>
        <dbReference type="SAM" id="SignalP"/>
    </source>
</evidence>
<protein>
    <recommendedName>
        <fullName evidence="2">Surface-adhesin protein E-like domain-containing protein</fullName>
    </recommendedName>
</protein>
<dbReference type="EMBL" id="JADOEL010000005">
    <property type="protein sequence ID" value="MBF8177684.1"/>
    <property type="molecule type" value="Genomic_DNA"/>
</dbReference>
<organism evidence="3 4">
    <name type="scientific">Herminiimonas contaminans</name>
    <dbReference type="NCBI Taxonomy" id="1111140"/>
    <lineage>
        <taxon>Bacteria</taxon>
        <taxon>Pseudomonadati</taxon>
        <taxon>Pseudomonadota</taxon>
        <taxon>Betaproteobacteria</taxon>
        <taxon>Burkholderiales</taxon>
        <taxon>Oxalobacteraceae</taxon>
        <taxon>Herminiimonas</taxon>
    </lineage>
</organism>
<evidence type="ECO:0000259" key="2">
    <source>
        <dbReference type="Pfam" id="PF16747"/>
    </source>
</evidence>
<keyword evidence="1" id="KW-0732">Signal</keyword>
<evidence type="ECO:0000313" key="4">
    <source>
        <dbReference type="Proteomes" id="UP000657372"/>
    </source>
</evidence>